<sequence>MVLDKWSEFIDKLREFFKKRGYLEVFTPALLDYPNLDANVEPIPVKVKRQGTERTMWLQTSPEYSMKKLLSKYRRDMFQIAKVFRNNEHGRLHRVEFHMLEWYKTGESYEYLIEEIKELLNELFGYTEFEELTLDESFKRHLGFNLLQDKESLQEALKERAIYYEEDEDWETLFYRAFVEVERRLGRGKPIFIKDFPPQLSALAKVRNEVAERFELFIEGVELANGWTEETNPEEIRRRLQREALKRDLPVDEEFIEAHRTIPDCAGCSIGVDRLFMLYLGKSSLDDIELFKL</sequence>
<dbReference type="OrthoDB" id="9802326at2"/>
<evidence type="ECO:0000313" key="6">
    <source>
        <dbReference type="Proteomes" id="UP000267841"/>
    </source>
</evidence>
<dbReference type="InterPro" id="IPR004364">
    <property type="entry name" value="Aa-tRNA-synt_II"/>
</dbReference>
<comment type="caution">
    <text evidence="5">The sequence shown here is derived from an EMBL/GenBank/DDBJ whole genome shotgun (WGS) entry which is preliminary data.</text>
</comment>
<dbReference type="AlphaFoldDB" id="A0A497XNE4"/>
<gene>
    <name evidence="5" type="ORF">BCF55_0761</name>
</gene>
<dbReference type="GO" id="GO:0000049">
    <property type="term" value="F:tRNA binding"/>
    <property type="evidence" value="ECO:0007669"/>
    <property type="project" value="TreeGrafter"/>
</dbReference>
<protein>
    <submittedName>
        <fullName evidence="5">Lysyl-tRNA synthetase class 2</fullName>
    </submittedName>
</protein>
<keyword evidence="3" id="KW-0067">ATP-binding</keyword>
<organism evidence="5 6">
    <name type="scientific">Hydrogenivirga caldilitoris</name>
    <dbReference type="NCBI Taxonomy" id="246264"/>
    <lineage>
        <taxon>Bacteria</taxon>
        <taxon>Pseudomonadati</taxon>
        <taxon>Aquificota</taxon>
        <taxon>Aquificia</taxon>
        <taxon>Aquificales</taxon>
        <taxon>Aquificaceae</taxon>
        <taxon>Hydrogenivirga</taxon>
    </lineage>
</organism>
<dbReference type="InterPro" id="IPR004525">
    <property type="entry name" value="EpmA"/>
</dbReference>
<evidence type="ECO:0000256" key="3">
    <source>
        <dbReference type="ARBA" id="ARBA00022840"/>
    </source>
</evidence>
<evidence type="ECO:0000313" key="5">
    <source>
        <dbReference type="EMBL" id="RLJ70486.1"/>
    </source>
</evidence>
<keyword evidence="2" id="KW-0547">Nucleotide-binding</keyword>
<dbReference type="PANTHER" id="PTHR42918">
    <property type="entry name" value="LYSYL-TRNA SYNTHETASE"/>
    <property type="match status" value="1"/>
</dbReference>
<dbReference type="PROSITE" id="PS50862">
    <property type="entry name" value="AA_TRNA_LIGASE_II"/>
    <property type="match status" value="1"/>
</dbReference>
<dbReference type="Gene3D" id="3.30.930.10">
    <property type="entry name" value="Bira Bifunctional Protein, Domain 2"/>
    <property type="match status" value="1"/>
</dbReference>
<dbReference type="RefSeq" id="WP_121010197.1">
    <property type="nucleotide sequence ID" value="NZ_RCCJ01000001.1"/>
</dbReference>
<dbReference type="GO" id="GO:0004824">
    <property type="term" value="F:lysine-tRNA ligase activity"/>
    <property type="evidence" value="ECO:0007669"/>
    <property type="project" value="InterPro"/>
</dbReference>
<dbReference type="NCBIfam" id="NF006828">
    <property type="entry name" value="PRK09350.1"/>
    <property type="match status" value="1"/>
</dbReference>
<dbReference type="PANTHER" id="PTHR42918:SF6">
    <property type="entry name" value="ELONGATION FACTOR P--(R)-BETA-LYSINE LIGASE"/>
    <property type="match status" value="1"/>
</dbReference>
<keyword evidence="1" id="KW-0436">Ligase</keyword>
<keyword evidence="5" id="KW-0030">Aminoacyl-tRNA synthetase</keyword>
<dbReference type="GO" id="GO:0005829">
    <property type="term" value="C:cytosol"/>
    <property type="evidence" value="ECO:0007669"/>
    <property type="project" value="TreeGrafter"/>
</dbReference>
<dbReference type="InterPro" id="IPR045864">
    <property type="entry name" value="aa-tRNA-synth_II/BPL/LPL"/>
</dbReference>
<dbReference type="Proteomes" id="UP000267841">
    <property type="component" value="Unassembled WGS sequence"/>
</dbReference>
<dbReference type="GO" id="GO:0006430">
    <property type="term" value="P:lysyl-tRNA aminoacylation"/>
    <property type="evidence" value="ECO:0007669"/>
    <property type="project" value="InterPro"/>
</dbReference>
<name>A0A497XNE4_9AQUI</name>
<evidence type="ECO:0000259" key="4">
    <source>
        <dbReference type="PROSITE" id="PS50862"/>
    </source>
</evidence>
<dbReference type="Pfam" id="PF00152">
    <property type="entry name" value="tRNA-synt_2"/>
    <property type="match status" value="1"/>
</dbReference>
<dbReference type="EMBL" id="RCCJ01000001">
    <property type="protein sequence ID" value="RLJ70486.1"/>
    <property type="molecule type" value="Genomic_DNA"/>
</dbReference>
<accession>A0A497XNE4</accession>
<dbReference type="NCBIfam" id="TIGR00462">
    <property type="entry name" value="genX"/>
    <property type="match status" value="1"/>
</dbReference>
<evidence type="ECO:0000256" key="1">
    <source>
        <dbReference type="ARBA" id="ARBA00022598"/>
    </source>
</evidence>
<keyword evidence="6" id="KW-1185">Reference proteome</keyword>
<feature type="domain" description="Aminoacyl-transfer RNA synthetases class-II family profile" evidence="4">
    <location>
        <begin position="13"/>
        <end position="292"/>
    </location>
</feature>
<reference evidence="5 6" key="1">
    <citation type="submission" date="2018-10" db="EMBL/GenBank/DDBJ databases">
        <title>Genomic Encyclopedia of Archaeal and Bacterial Type Strains, Phase II (KMG-II): from individual species to whole genera.</title>
        <authorList>
            <person name="Goeker M."/>
        </authorList>
    </citation>
    <scope>NUCLEOTIDE SEQUENCE [LARGE SCALE GENOMIC DNA]</scope>
    <source>
        <strain evidence="5 6">DSM 16510</strain>
    </source>
</reference>
<evidence type="ECO:0000256" key="2">
    <source>
        <dbReference type="ARBA" id="ARBA00022741"/>
    </source>
</evidence>
<dbReference type="InterPro" id="IPR006195">
    <property type="entry name" value="aa-tRNA-synth_II"/>
</dbReference>
<dbReference type="SUPFAM" id="SSF55681">
    <property type="entry name" value="Class II aaRS and biotin synthetases"/>
    <property type="match status" value="1"/>
</dbReference>
<dbReference type="GO" id="GO:0005524">
    <property type="term" value="F:ATP binding"/>
    <property type="evidence" value="ECO:0007669"/>
    <property type="project" value="UniProtKB-KW"/>
</dbReference>
<proteinExistence type="predicted"/>